<dbReference type="AlphaFoldDB" id="A0A8H7PLL2"/>
<comment type="caution">
    <text evidence="2">The sequence shown here is derived from an EMBL/GenBank/DDBJ whole genome shotgun (WGS) entry which is preliminary data.</text>
</comment>
<dbReference type="InterPro" id="IPR028322">
    <property type="entry name" value="PNRC-like_rgn"/>
</dbReference>
<sequence length="401" mass="44686">MNNAVTIRNQSPSTSHSRNSSPMRSVDASPKPAKKAGKTTRNKGDKKSPTPNEAVDSKKKSNRKQATDQKAELSYGSVKVMQRSDNLPSPKELSQQQQQQANNRDYKKSNLPSAKSRRNQRRKEITAVTDALEKVEADLNLTSELSTGESDSSIADTPSPKHRQRKKSPPPKAEAPSTHPPVKKYASHIPNDFLFGKSSFTHPLLFLPPNSKPVKNAARPPRPRRRSGSILEIPQKQSVKTVTLSKTPPSDFMFGQSAINPLYAGPTFSNSPAPSALPMPVAGISNLRPVQTPVREENVFSMEDYDTNQQNAQVLRQKSLDLLDMLGAERPRSEPPIHSHPYHSDFTSHQHNVMPRYHVPYHQQQLPFKMTTSHKLSHDVTPSLSEIQQNLRSMLKIQSGM</sequence>
<proteinExistence type="predicted"/>
<accession>A0A8H7PLL2</accession>
<dbReference type="OrthoDB" id="2388351at2759"/>
<protein>
    <submittedName>
        <fullName evidence="2">Uncharacterized protein</fullName>
    </submittedName>
</protein>
<dbReference type="GO" id="GO:0016071">
    <property type="term" value="P:mRNA metabolic process"/>
    <property type="evidence" value="ECO:0007669"/>
    <property type="project" value="UniProtKB-ARBA"/>
</dbReference>
<dbReference type="Proteomes" id="UP000654370">
    <property type="component" value="Unassembled WGS sequence"/>
</dbReference>
<feature type="compositionally biased region" description="Low complexity" evidence="1">
    <location>
        <begin position="11"/>
        <end position="25"/>
    </location>
</feature>
<feature type="compositionally biased region" description="Polar residues" evidence="1">
    <location>
        <begin position="140"/>
        <end position="156"/>
    </location>
</feature>
<feature type="compositionally biased region" description="Basic residues" evidence="1">
    <location>
        <begin position="160"/>
        <end position="169"/>
    </location>
</feature>
<name>A0A8H7PLL2_MORIS</name>
<feature type="compositionally biased region" description="Basic residues" evidence="1">
    <location>
        <begin position="32"/>
        <end position="41"/>
    </location>
</feature>
<keyword evidence="3" id="KW-1185">Reference proteome</keyword>
<dbReference type="Pfam" id="PF15365">
    <property type="entry name" value="PNRC"/>
    <property type="match status" value="1"/>
</dbReference>
<reference evidence="2" key="1">
    <citation type="submission" date="2020-12" db="EMBL/GenBank/DDBJ databases">
        <title>Metabolic potential, ecology and presence of endohyphal bacteria is reflected in genomic diversity of Mucoromycotina.</title>
        <authorList>
            <person name="Muszewska A."/>
            <person name="Okrasinska A."/>
            <person name="Steczkiewicz K."/>
            <person name="Drgas O."/>
            <person name="Orlowska M."/>
            <person name="Perlinska-Lenart U."/>
            <person name="Aleksandrzak-Piekarczyk T."/>
            <person name="Szatraj K."/>
            <person name="Zielenkiewicz U."/>
            <person name="Pilsyk S."/>
            <person name="Malc E."/>
            <person name="Mieczkowski P."/>
            <person name="Kruszewska J.S."/>
            <person name="Biernat P."/>
            <person name="Pawlowska J."/>
        </authorList>
    </citation>
    <scope>NUCLEOTIDE SEQUENCE</scope>
    <source>
        <strain evidence="2">WA0000067209</strain>
    </source>
</reference>
<feature type="region of interest" description="Disordered" evidence="1">
    <location>
        <begin position="1"/>
        <end position="185"/>
    </location>
</feature>
<evidence type="ECO:0000313" key="3">
    <source>
        <dbReference type="Proteomes" id="UP000654370"/>
    </source>
</evidence>
<gene>
    <name evidence="2" type="ORF">INT43_005487</name>
</gene>
<evidence type="ECO:0000256" key="1">
    <source>
        <dbReference type="SAM" id="MobiDB-lite"/>
    </source>
</evidence>
<feature type="compositionally biased region" description="Basic and acidic residues" evidence="1">
    <location>
        <begin position="55"/>
        <end position="71"/>
    </location>
</feature>
<dbReference type="EMBL" id="JAEPQZ010000010">
    <property type="protein sequence ID" value="KAG2176253.1"/>
    <property type="molecule type" value="Genomic_DNA"/>
</dbReference>
<organism evidence="2 3">
    <name type="scientific">Mortierella isabellina</name>
    <name type="common">Filamentous fungus</name>
    <name type="synonym">Umbelopsis isabellina</name>
    <dbReference type="NCBI Taxonomy" id="91625"/>
    <lineage>
        <taxon>Eukaryota</taxon>
        <taxon>Fungi</taxon>
        <taxon>Fungi incertae sedis</taxon>
        <taxon>Mucoromycota</taxon>
        <taxon>Mucoromycotina</taxon>
        <taxon>Umbelopsidomycetes</taxon>
        <taxon>Umbelopsidales</taxon>
        <taxon>Umbelopsidaceae</taxon>
        <taxon>Umbelopsis</taxon>
    </lineage>
</organism>
<feature type="region of interest" description="Disordered" evidence="1">
    <location>
        <begin position="208"/>
        <end position="229"/>
    </location>
</feature>
<feature type="compositionally biased region" description="Polar residues" evidence="1">
    <location>
        <begin position="1"/>
        <end position="10"/>
    </location>
</feature>
<evidence type="ECO:0000313" key="2">
    <source>
        <dbReference type="EMBL" id="KAG2176253.1"/>
    </source>
</evidence>